<dbReference type="SMART" id="SM00478">
    <property type="entry name" value="ENDO3c"/>
    <property type="match status" value="1"/>
</dbReference>
<dbReference type="InterPro" id="IPR010316">
    <property type="entry name" value="AlkA_N"/>
</dbReference>
<evidence type="ECO:0000256" key="8">
    <source>
        <dbReference type="ARBA" id="ARBA00023163"/>
    </source>
</evidence>
<evidence type="ECO:0000256" key="2">
    <source>
        <dbReference type="ARBA" id="ARBA00001947"/>
    </source>
</evidence>
<organism evidence="12 13">
    <name type="scientific">Nocardiopsis tropica</name>
    <dbReference type="NCBI Taxonomy" id="109330"/>
    <lineage>
        <taxon>Bacteria</taxon>
        <taxon>Bacillati</taxon>
        <taxon>Actinomycetota</taxon>
        <taxon>Actinomycetes</taxon>
        <taxon>Streptosporangiales</taxon>
        <taxon>Nocardiopsidaceae</taxon>
        <taxon>Nocardiopsis</taxon>
    </lineage>
</organism>
<dbReference type="Gene3D" id="1.10.340.30">
    <property type="entry name" value="Hypothetical protein, domain 2"/>
    <property type="match status" value="1"/>
</dbReference>
<keyword evidence="9" id="KW-0234">DNA repair</keyword>
<dbReference type="SUPFAM" id="SSF48150">
    <property type="entry name" value="DNA-glycosylase"/>
    <property type="match status" value="1"/>
</dbReference>
<protein>
    <recommendedName>
        <fullName evidence="3">DNA-3-methyladenine glycosylase II</fullName>
        <ecNumber evidence="3">3.2.2.21</ecNumber>
    </recommendedName>
</protein>
<keyword evidence="5" id="KW-0227">DNA damage</keyword>
<dbReference type="Pfam" id="PF02805">
    <property type="entry name" value="Ada_Zn_binding"/>
    <property type="match status" value="1"/>
</dbReference>
<dbReference type="InterPro" id="IPR009057">
    <property type="entry name" value="Homeodomain-like_sf"/>
</dbReference>
<feature type="domain" description="HTH araC/xylS-type" evidence="11">
    <location>
        <begin position="89"/>
        <end position="187"/>
    </location>
</feature>
<dbReference type="Pfam" id="PF06029">
    <property type="entry name" value="AlkA_N"/>
    <property type="match status" value="1"/>
</dbReference>
<dbReference type="InterPro" id="IPR035451">
    <property type="entry name" value="Ada-like_dom_sf"/>
</dbReference>
<evidence type="ECO:0000259" key="11">
    <source>
        <dbReference type="PROSITE" id="PS01124"/>
    </source>
</evidence>
<dbReference type="SMART" id="SM00342">
    <property type="entry name" value="HTH_ARAC"/>
    <property type="match status" value="1"/>
</dbReference>
<comment type="catalytic activity">
    <reaction evidence="1">
        <text>Hydrolysis of alkylated DNA, releasing 3-methyladenine, 3-methylguanine, 7-methylguanine and 7-methyladenine.</text>
        <dbReference type="EC" id="3.2.2.21"/>
    </reaction>
</comment>
<evidence type="ECO:0000256" key="5">
    <source>
        <dbReference type="ARBA" id="ARBA00022763"/>
    </source>
</evidence>
<dbReference type="Gene3D" id="3.40.10.10">
    <property type="entry name" value="DNA Methylphosphotriester Repair Domain"/>
    <property type="match status" value="1"/>
</dbReference>
<comment type="cofactor">
    <cofactor evidence="2">
        <name>Zn(2+)</name>
        <dbReference type="ChEBI" id="CHEBI:29105"/>
    </cofactor>
</comment>
<keyword evidence="7" id="KW-0010">Activator</keyword>
<evidence type="ECO:0000256" key="3">
    <source>
        <dbReference type="ARBA" id="ARBA00012000"/>
    </source>
</evidence>
<dbReference type="SMART" id="SM01009">
    <property type="entry name" value="AlkA_N"/>
    <property type="match status" value="1"/>
</dbReference>
<dbReference type="PANTHER" id="PTHR43003:SF13">
    <property type="entry name" value="DNA-3-METHYLADENINE GLYCOSYLASE 2"/>
    <property type="match status" value="1"/>
</dbReference>
<dbReference type="SUPFAM" id="SSF57884">
    <property type="entry name" value="Ada DNA repair protein, N-terminal domain (N-Ada 10)"/>
    <property type="match status" value="1"/>
</dbReference>
<reference evidence="12 13" key="1">
    <citation type="submission" date="2023-07" db="EMBL/GenBank/DDBJ databases">
        <authorList>
            <person name="Girao M."/>
            <person name="Carvalho M.F."/>
        </authorList>
    </citation>
    <scope>NUCLEOTIDE SEQUENCE [LARGE SCALE GENOMIC DNA]</scope>
    <source>
        <strain evidence="12 13">66/93</strain>
    </source>
</reference>
<sequence>MDSVMDDDQRYRAVHSRDSRFDGVFYTAVRTTGIYCRPSCPAVTPKRVNTRFFPTAAAAQESGFRACKRCRPDLTPGSPEWNLRADVVGRAMRLIQDGAVDRGGVGALASAVGYSERQLNRLLSAEVGAGPLALARTERAQTARVLVETTDMPMADVAFAAGFASVRQFNETMQAVFDRSPTEMRSVGRSRAPGSSAPGTITLRLPYREPIDLASMLRFLGDRAVPGIEEYREGVYRRTLPLPHGTGVVELSAGSGPGHVLCRLRLTETRDLASAVRRCRRLLDLDADPRAVAEALGGDPLLGPMVSAHPGMRSPGHVDPAELAVRAVLGQQVSVRAARTLAGRLVQRFGKPLAEGLEVPGGGLTHLFPSPDVLAGADPAGFSIPVARGTALVGLSGAVASGRVDLGPGCDREESERRLVELRGIGPWTAGYVRMRGLGDPDVFLHGDLGVRSALEAGRAWTSPAAAARNALGWSPWRSYATHLLWASLGDAARAREAGAVPDGASVDGPSGAVGGVAGRTGSAA</sequence>
<dbReference type="CDD" id="cd00056">
    <property type="entry name" value="ENDO3c"/>
    <property type="match status" value="1"/>
</dbReference>
<evidence type="ECO:0000313" key="12">
    <source>
        <dbReference type="EMBL" id="MEE2055468.1"/>
    </source>
</evidence>
<dbReference type="Proteomes" id="UP001348641">
    <property type="component" value="Unassembled WGS sequence"/>
</dbReference>
<evidence type="ECO:0000256" key="10">
    <source>
        <dbReference type="SAM" id="MobiDB-lite"/>
    </source>
</evidence>
<dbReference type="Gene3D" id="1.10.10.60">
    <property type="entry name" value="Homeodomain-like"/>
    <property type="match status" value="1"/>
</dbReference>
<evidence type="ECO:0000256" key="9">
    <source>
        <dbReference type="ARBA" id="ARBA00023204"/>
    </source>
</evidence>
<feature type="region of interest" description="Disordered" evidence="10">
    <location>
        <begin position="180"/>
        <end position="200"/>
    </location>
</feature>
<dbReference type="Pfam" id="PF12833">
    <property type="entry name" value="HTH_18"/>
    <property type="match status" value="1"/>
</dbReference>
<dbReference type="Gene3D" id="3.30.310.20">
    <property type="entry name" value="DNA-3-methyladenine glycosylase AlkA, N-terminal domain"/>
    <property type="match status" value="1"/>
</dbReference>
<keyword evidence="4" id="KW-0808">Transferase</keyword>
<gene>
    <name evidence="12" type="ORF">Q8A49_33730</name>
</gene>
<feature type="region of interest" description="Disordered" evidence="10">
    <location>
        <begin position="501"/>
        <end position="525"/>
    </location>
</feature>
<comment type="caution">
    <text evidence="12">The sequence shown here is derived from an EMBL/GenBank/DDBJ whole genome shotgun (WGS) entry which is preliminary data.</text>
</comment>
<dbReference type="RefSeq" id="WP_330162221.1">
    <property type="nucleotide sequence ID" value="NZ_BAAAJA010000020.1"/>
</dbReference>
<keyword evidence="8" id="KW-0804">Transcription</keyword>
<keyword evidence="4" id="KW-0489">Methyltransferase</keyword>
<dbReference type="InterPro" id="IPR051912">
    <property type="entry name" value="Alkylbase_DNA_Glycosylase/TA"/>
</dbReference>
<name>A0ABU7L1Q2_9ACTN</name>
<evidence type="ECO:0000256" key="1">
    <source>
        <dbReference type="ARBA" id="ARBA00000086"/>
    </source>
</evidence>
<accession>A0ABU7L1Q2</accession>
<evidence type="ECO:0000256" key="7">
    <source>
        <dbReference type="ARBA" id="ARBA00023159"/>
    </source>
</evidence>
<dbReference type="InterPro" id="IPR023170">
    <property type="entry name" value="HhH_base_excis_C"/>
</dbReference>
<evidence type="ECO:0000256" key="4">
    <source>
        <dbReference type="ARBA" id="ARBA00022603"/>
    </source>
</evidence>
<dbReference type="SUPFAM" id="SSF46689">
    <property type="entry name" value="Homeodomain-like"/>
    <property type="match status" value="1"/>
</dbReference>
<evidence type="ECO:0000313" key="13">
    <source>
        <dbReference type="Proteomes" id="UP001348641"/>
    </source>
</evidence>
<proteinExistence type="predicted"/>
<dbReference type="InterPro" id="IPR003265">
    <property type="entry name" value="HhH-GPD_domain"/>
</dbReference>
<dbReference type="EMBL" id="JAUUCC010000184">
    <property type="protein sequence ID" value="MEE2055468.1"/>
    <property type="molecule type" value="Genomic_DNA"/>
</dbReference>
<dbReference type="InterPro" id="IPR018060">
    <property type="entry name" value="HTH_AraC"/>
</dbReference>
<keyword evidence="6" id="KW-0805">Transcription regulation</keyword>
<dbReference type="SUPFAM" id="SSF55945">
    <property type="entry name" value="TATA-box binding protein-like"/>
    <property type="match status" value="1"/>
</dbReference>
<dbReference type="InterPro" id="IPR011257">
    <property type="entry name" value="DNA_glycosylase"/>
</dbReference>
<dbReference type="InterPro" id="IPR004026">
    <property type="entry name" value="Ada_DNA_repair_Zn-bd"/>
</dbReference>
<dbReference type="EC" id="3.2.2.21" evidence="3"/>
<evidence type="ECO:0000256" key="6">
    <source>
        <dbReference type="ARBA" id="ARBA00023015"/>
    </source>
</evidence>
<dbReference type="PROSITE" id="PS01124">
    <property type="entry name" value="HTH_ARAC_FAMILY_2"/>
    <property type="match status" value="1"/>
</dbReference>
<dbReference type="PANTHER" id="PTHR43003">
    <property type="entry name" value="DNA-3-METHYLADENINE GLYCOSYLASE"/>
    <property type="match status" value="1"/>
</dbReference>
<dbReference type="InterPro" id="IPR037046">
    <property type="entry name" value="AlkA_N_sf"/>
</dbReference>
<dbReference type="Gene3D" id="1.10.1670.10">
    <property type="entry name" value="Helix-hairpin-Helix base-excision DNA repair enzymes (C-terminal)"/>
    <property type="match status" value="1"/>
</dbReference>